<feature type="compositionally biased region" description="Low complexity" evidence="4">
    <location>
        <begin position="1670"/>
        <end position="1689"/>
    </location>
</feature>
<feature type="compositionally biased region" description="Low complexity" evidence="4">
    <location>
        <begin position="930"/>
        <end position="941"/>
    </location>
</feature>
<feature type="compositionally biased region" description="Acidic residues" evidence="4">
    <location>
        <begin position="2033"/>
        <end position="2084"/>
    </location>
</feature>
<feature type="region of interest" description="Disordered" evidence="4">
    <location>
        <begin position="641"/>
        <end position="662"/>
    </location>
</feature>
<evidence type="ECO:0000256" key="1">
    <source>
        <dbReference type="ARBA" id="ARBA00004123"/>
    </source>
</evidence>
<feature type="compositionally biased region" description="Low complexity" evidence="4">
    <location>
        <begin position="1804"/>
        <end position="1828"/>
    </location>
</feature>
<dbReference type="Gene3D" id="2.130.10.10">
    <property type="entry name" value="YVTN repeat-like/Quinoprotein amine dehydrogenase"/>
    <property type="match status" value="1"/>
</dbReference>
<feature type="compositionally biased region" description="Low complexity" evidence="4">
    <location>
        <begin position="1870"/>
        <end position="1884"/>
    </location>
</feature>
<gene>
    <name evidence="6" type="ORF">BQ2448_7568</name>
</gene>
<feature type="compositionally biased region" description="Polar residues" evidence="4">
    <location>
        <begin position="1963"/>
        <end position="1979"/>
    </location>
</feature>
<feature type="compositionally biased region" description="Pro residues" evidence="4">
    <location>
        <begin position="1993"/>
        <end position="2006"/>
    </location>
</feature>
<feature type="compositionally biased region" description="Polar residues" evidence="4">
    <location>
        <begin position="1296"/>
        <end position="1309"/>
    </location>
</feature>
<dbReference type="OrthoDB" id="248320at2759"/>
<feature type="compositionally biased region" description="Basic and acidic residues" evidence="4">
    <location>
        <begin position="849"/>
        <end position="862"/>
    </location>
</feature>
<sequence length="2084" mass="212852">MQAAFSTSAPAEEQEAPDQDVEASQHSPKTSVALGQRARPFLNLSLPQQGLTVRVSPTAYSVDGSVPTARAHNANALAVSNTFGWAVAATEPSGVLSYVASERFALFSLSSLHQLLSTSPPHSTPSLEPQLAVPTSHPVDHLHFARSDHSLVVALRDGHVWVYSLKQLVHGQVSLASQRYMPSQAPPHRPDWALSDSYSLDVDPQTTPEHTLPSSGGSLLSIHPCPAEYSPLVLLVPSTPSPPRIINLASPTPSQAAFPSDLKATSASWSVRGKQVSVGDVDGLVAQYTPEGQLKGSIPRPSSLSADYQVRAVEWLENTAWLITYALPTPEGQEPAHSDEVFVVNKLASGGYAHVKFFDPTPAFGLTQFEGKRWALRLKNWEPFKHLLFLANKPSADLGAIAQFQVDGQWKGLVLPDASRPTLPMGEDGDDVAPVGVGLDLTGEAPSILVLTSQGVLVSWSVANSNASQPYEGLAKSRDVKTESEPVAQDVMATPSSASTAPISSVFGAPSSSPFAVTSTASPSAFGSSVFGSTPAFGQTPALGTSVSGTVPLGSSTPSAAPGSTPKAFSAFGSPSTGASGFAGFGSAATSSGFGAATAATPATSNGGSIFGSGSAFKAAPAFGKSEAASTSSPFATSTTTVSAFGSSTGSPNPFGAKPSTTPAAPAFGASTSTPAFGALAATPAFGAPTAFGSSSWFGIATPSPFSTASPSPFAASTSSNAFSAFGSTSSSTTNAFGVSASGGSGGFSGFAAAKPANGGSIFGSGGALGPSTTLAFGGSSTTSAFGKGGSAFGAGGSAPAFGAGSFGGSSASTSTASTPKPSFGLRKDAFSSDEEDDDVEVVDNSGGRVDEPPDLEPERTGLDLNASMKNAKSSSERVADKVSHGSVGDFGTSSSGALGMGGLGLGGPTTPSARTAQSEAKQLSVFGRAAAATSSNSTSPSPIPTPKPVESPASTSSPAHAPFKSAFGSFGSAQSANPSVGFGFGFASSAPSTPATTAPVSTSPAPPKKDLEANELKATPTESKPIPTSTMTSISTSASAKSLFGFASSPPSTPSLGKSSGQGEGNSLLSRLGGIEVDHEDEGNEEEEEYDDEEYDEEGEYEDEGEYDDEGEGDEEGDDEEEDEGDEQEEELQDDEDEGDEEEQKEDASRDHVDAGQAGDTSPPSPVPTKEEVKPLPKAADEPIPEAASKSFALSPAPSLPAPTPATLSASKTPSFESTPPAPPATSDAGSQQKPTPQTFSFAAPAPAPTPTPSASASASAPSPQAAVKPPLFSGGSFSGFGSSVPRVPSPLGAPQNSTTSDAPTFSFAQPLKPAAASDAAKPALSFGGFGALPKPVSSPSASAASPAPATSFAFAAPTTPKAEPKQAFSFASTTPKDAPKNATSFAPTGSLPEAAKAPRFSFGADPPSAATPAPSASTPQLQAAQRSSDVYLAPPPKLGSQLVKATEPVVQEKGMAGELAKAYLRMHTDFEIVARNTVILRDFVKAIGKPCQIGASPSEVAEDLDPRYWSLGDLSKLQRVLVDVQPGVGKLVEEAKKQKTQVAKLQALMLKAETKNEEAARFIRAKDDPVFAKMVRVRQLGPEQLENQKRLRLAMTTTKATLEQVEDHVSVLREKLIESRLGRTSFKAPSLDSVNRTVRNISSAVAEKTFELDELTLRLELMRVQPASTSSLSRSARARSASITESSMNTSSLLRASPGASVKALSSPGTNHLRPDDLATAQGALRAERSCAILKRAVLNVQGPVSRLNRCASEEASSNAHEGIADLQLAFSRGPITGDRLPLPRRKPERAKTPPPAPAPVAPVIKAEPPNFSLGLSPSLSSPFGNAPSQDLASAPPPLTFKSAPQFSFSTRIAPTPSSSLGGGSGGSSVSRGSKFSSSRSSAVKLRPSESATAPGSAGGVRVAKSTFDWNLPPAGSSSLSNGAGANGASMAGDRKPIGFVPFATGPAAPSQPLSAAMHPTQGSSGSSFAATPSATTGFSAPSGPPSFSFAPPPKTGSPAPAPPAFGFKGFAPVQDSKAFDSAGPSVQHGDDDDDEEYDDDEGDEDEEEEAEGEEEGDEDGDWDEDEEEEEGLDTIVEGDEE</sequence>
<evidence type="ECO:0000256" key="3">
    <source>
        <dbReference type="ARBA" id="ARBA00023242"/>
    </source>
</evidence>
<feature type="compositionally biased region" description="Gly residues" evidence="4">
    <location>
        <begin position="899"/>
        <end position="908"/>
    </location>
</feature>
<evidence type="ECO:0000313" key="6">
    <source>
        <dbReference type="EMBL" id="SCV74539.1"/>
    </source>
</evidence>
<feature type="compositionally biased region" description="Low complexity" evidence="4">
    <location>
        <begin position="951"/>
        <end position="977"/>
    </location>
</feature>
<feature type="compositionally biased region" description="Low complexity" evidence="4">
    <location>
        <begin position="1310"/>
        <end position="1327"/>
    </location>
</feature>
<dbReference type="Proteomes" id="UP000198372">
    <property type="component" value="Unassembled WGS sequence"/>
</dbReference>
<dbReference type="InterPro" id="IPR015943">
    <property type="entry name" value="WD40/YVTN_repeat-like_dom_sf"/>
</dbReference>
<dbReference type="SUPFAM" id="SSF117289">
    <property type="entry name" value="Nucleoporin domain"/>
    <property type="match status" value="1"/>
</dbReference>
<evidence type="ECO:0000256" key="2">
    <source>
        <dbReference type="ARBA" id="ARBA00022448"/>
    </source>
</evidence>
<evidence type="ECO:0000259" key="5">
    <source>
        <dbReference type="Pfam" id="PF16755"/>
    </source>
</evidence>
<feature type="compositionally biased region" description="Acidic residues" evidence="4">
    <location>
        <begin position="832"/>
        <end position="842"/>
    </location>
</feature>
<dbReference type="EMBL" id="FMSP01000023">
    <property type="protein sequence ID" value="SCV74539.1"/>
    <property type="molecule type" value="Genomic_DNA"/>
</dbReference>
<feature type="compositionally biased region" description="Low complexity" evidence="4">
    <location>
        <begin position="1335"/>
        <end position="1363"/>
    </location>
</feature>
<feature type="compositionally biased region" description="Acidic residues" evidence="4">
    <location>
        <begin position="1079"/>
        <end position="1146"/>
    </location>
</feature>
<feature type="compositionally biased region" description="Low complexity" evidence="4">
    <location>
        <begin position="641"/>
        <end position="651"/>
    </location>
</feature>
<feature type="compositionally biased region" description="Low complexity" evidence="4">
    <location>
        <begin position="806"/>
        <end position="824"/>
    </location>
</feature>
<feature type="compositionally biased region" description="Polar residues" evidence="4">
    <location>
        <begin position="1371"/>
        <end position="1389"/>
    </location>
</feature>
<keyword evidence="7" id="KW-1185">Reference proteome</keyword>
<feature type="compositionally biased region" description="Low complexity" evidence="4">
    <location>
        <begin position="1254"/>
        <end position="1285"/>
    </location>
</feature>
<feature type="region of interest" description="Disordered" evidence="4">
    <location>
        <begin position="1777"/>
        <end position="2084"/>
    </location>
</feature>
<feature type="region of interest" description="Disordered" evidence="4">
    <location>
        <begin position="1"/>
        <end position="31"/>
    </location>
</feature>
<evidence type="ECO:0000256" key="4">
    <source>
        <dbReference type="SAM" id="MobiDB-lite"/>
    </source>
</evidence>
<feature type="region of interest" description="Disordered" evidence="4">
    <location>
        <begin position="806"/>
        <end position="1430"/>
    </location>
</feature>
<keyword evidence="3" id="KW-0539">Nucleus</keyword>
<feature type="compositionally biased region" description="Basic and acidic residues" evidence="4">
    <location>
        <begin position="875"/>
        <end position="884"/>
    </location>
</feature>
<feature type="region of interest" description="Disordered" evidence="4">
    <location>
        <begin position="471"/>
        <end position="499"/>
    </location>
</feature>
<feature type="compositionally biased region" description="Acidic residues" evidence="4">
    <location>
        <begin position="12"/>
        <end position="21"/>
    </location>
</feature>
<feature type="compositionally biased region" description="Basic and acidic residues" evidence="4">
    <location>
        <begin position="475"/>
        <end position="484"/>
    </location>
</feature>
<feature type="compositionally biased region" description="Polar residues" evidence="4">
    <location>
        <begin position="1845"/>
        <end position="1859"/>
    </location>
</feature>
<proteinExistence type="predicted"/>
<feature type="compositionally biased region" description="Basic and acidic residues" evidence="4">
    <location>
        <begin position="1170"/>
        <end position="1182"/>
    </location>
</feature>
<name>A0A238FP39_9BASI</name>
<feature type="compositionally biased region" description="Low complexity" evidence="4">
    <location>
        <begin position="1917"/>
        <end position="1934"/>
    </location>
</feature>
<feature type="compositionally biased region" description="Low complexity" evidence="4">
    <location>
        <begin position="1188"/>
        <end position="1198"/>
    </location>
</feature>
<comment type="subcellular location">
    <subcellularLocation>
        <location evidence="1">Nucleus</location>
    </subcellularLocation>
</comment>
<dbReference type="STRING" id="269621.A0A238FP39"/>
<feature type="region of interest" description="Disordered" evidence="4">
    <location>
        <begin position="1670"/>
        <end position="1718"/>
    </location>
</feature>
<protein>
    <submittedName>
        <fullName evidence="6">BQ2448_7568 protein</fullName>
    </submittedName>
</protein>
<organism evidence="6 7">
    <name type="scientific">Microbotryum intermedium</name>
    <dbReference type="NCBI Taxonomy" id="269621"/>
    <lineage>
        <taxon>Eukaryota</taxon>
        <taxon>Fungi</taxon>
        <taxon>Dikarya</taxon>
        <taxon>Basidiomycota</taxon>
        <taxon>Pucciniomycotina</taxon>
        <taxon>Microbotryomycetes</taxon>
        <taxon>Microbotryales</taxon>
        <taxon>Microbotryaceae</taxon>
        <taxon>Microbotryum</taxon>
    </lineage>
</organism>
<feature type="compositionally biased region" description="Low complexity" evidence="4">
    <location>
        <begin position="1980"/>
        <end position="1992"/>
    </location>
</feature>
<dbReference type="InterPro" id="IPR039462">
    <property type="entry name" value="Nup159/Nup146_N"/>
</dbReference>
<feature type="compositionally biased region" description="Low complexity" evidence="4">
    <location>
        <begin position="1406"/>
        <end position="1421"/>
    </location>
</feature>
<dbReference type="GO" id="GO:0005634">
    <property type="term" value="C:nucleus"/>
    <property type="evidence" value="ECO:0007669"/>
    <property type="project" value="UniProtKB-SubCell"/>
</dbReference>
<feature type="compositionally biased region" description="Low complexity" evidence="4">
    <location>
        <begin position="1024"/>
        <end position="1043"/>
    </location>
</feature>
<reference evidence="7" key="1">
    <citation type="submission" date="2016-09" db="EMBL/GenBank/DDBJ databases">
        <authorList>
            <person name="Jeantristanb JTB J.-T."/>
            <person name="Ricardo R."/>
        </authorList>
    </citation>
    <scope>NUCLEOTIDE SEQUENCE [LARGE SCALE GENOMIC DNA]</scope>
</reference>
<feature type="compositionally biased region" description="Low complexity" evidence="4">
    <location>
        <begin position="1206"/>
        <end position="1246"/>
    </location>
</feature>
<keyword evidence="2" id="KW-0813">Transport</keyword>
<accession>A0A238FP39</accession>
<evidence type="ECO:0000313" key="7">
    <source>
        <dbReference type="Proteomes" id="UP000198372"/>
    </source>
</evidence>
<feature type="compositionally biased region" description="Polar residues" evidence="4">
    <location>
        <begin position="1055"/>
        <end position="1070"/>
    </location>
</feature>
<feature type="domain" description="Nucleoporin Nup159/Nup146 N-terminal" evidence="5">
    <location>
        <begin position="206"/>
        <end position="444"/>
    </location>
</feature>
<dbReference type="Pfam" id="PF16755">
    <property type="entry name" value="Beta-prop_NUP159_NUP214"/>
    <property type="match status" value="1"/>
</dbReference>
<feature type="compositionally biased region" description="Low complexity" evidence="4">
    <location>
        <begin position="988"/>
        <end position="1004"/>
    </location>
</feature>